<comment type="subcellular location">
    <subcellularLocation>
        <location evidence="1">Nucleus</location>
    </subcellularLocation>
</comment>
<dbReference type="Proteomes" id="UP000187283">
    <property type="component" value="Unassembled WGS sequence"/>
</dbReference>
<dbReference type="InterPro" id="IPR018326">
    <property type="entry name" value="Rad4_beta-hairpin_dom1"/>
</dbReference>
<keyword evidence="3" id="KW-0227">DNA damage</keyword>
<dbReference type="SMART" id="SM01032">
    <property type="entry name" value="BHD_3"/>
    <property type="match status" value="1"/>
</dbReference>
<dbReference type="GO" id="GO:0003684">
    <property type="term" value="F:damaged DNA binding"/>
    <property type="evidence" value="ECO:0007669"/>
    <property type="project" value="InterPro"/>
</dbReference>
<dbReference type="GO" id="GO:0006289">
    <property type="term" value="P:nucleotide-excision repair"/>
    <property type="evidence" value="ECO:0007669"/>
    <property type="project" value="InterPro"/>
</dbReference>
<dbReference type="InterPro" id="IPR018325">
    <property type="entry name" value="Rad4/PNGase_transGLS-fold"/>
</dbReference>
<organism evidence="9 10">
    <name type="scientific">Smittium culicis</name>
    <dbReference type="NCBI Taxonomy" id="133412"/>
    <lineage>
        <taxon>Eukaryota</taxon>
        <taxon>Fungi</taxon>
        <taxon>Fungi incertae sedis</taxon>
        <taxon>Zoopagomycota</taxon>
        <taxon>Kickxellomycotina</taxon>
        <taxon>Harpellomycetes</taxon>
        <taxon>Harpellales</taxon>
        <taxon>Legeriomycetaceae</taxon>
        <taxon>Smittium</taxon>
    </lineage>
</organism>
<evidence type="ECO:0000256" key="1">
    <source>
        <dbReference type="ARBA" id="ARBA00004123"/>
    </source>
</evidence>
<accession>A0A1R1X980</accession>
<evidence type="ECO:0000256" key="4">
    <source>
        <dbReference type="ARBA" id="ARBA00023204"/>
    </source>
</evidence>
<dbReference type="OrthoDB" id="300780at2759"/>
<dbReference type="Pfam" id="PF10403">
    <property type="entry name" value="BHD_1"/>
    <property type="match status" value="1"/>
</dbReference>
<dbReference type="Gene3D" id="2.20.20.110">
    <property type="entry name" value="Rad4, beta-hairpin domain BHD1"/>
    <property type="match status" value="1"/>
</dbReference>
<evidence type="ECO:0000256" key="5">
    <source>
        <dbReference type="ARBA" id="ARBA00023242"/>
    </source>
</evidence>
<dbReference type="InterPro" id="IPR042488">
    <property type="entry name" value="Rad4_BHD3_sf"/>
</dbReference>
<name>A0A1R1X980_9FUNG</name>
<dbReference type="GO" id="GO:0000111">
    <property type="term" value="C:nucleotide-excision repair factor 2 complex"/>
    <property type="evidence" value="ECO:0007669"/>
    <property type="project" value="TreeGrafter"/>
</dbReference>
<keyword evidence="4" id="KW-0234">DNA repair</keyword>
<sequence length="626" mass="72168">MPSESDINSEEFIFDYEDDDDDQDFEPVITNEEIDQEKKDFEFYIEKDIEISPVTFSYNENEVVDEIEISQNIDPQISENIEIFIDFGDQKSKNKKKGITNLDREKRKVLHKSHLLSLLASCLALNSVSNSDFFKAWSMSLLNSATLNKLKRISRIKKNSTLNKNAVIIESLEKIIFEAVHSINSFFSTVRQHSKKLDLKTSTLDLYKFNASLSMLENFEEIITNAPLIFFARSSAWLNSVALSSILRLFGLDSRIFFAIKPVTLKVKIEKNINNEIEIPVKKNNEHKKTSPIISWCEIIINETPFWYYIHPETGVVIKDPDLKFVYNNDEPYMYIVGIDSSGHVSDISQKYIPNFTTLSEKNRLPLESNGNSWWDQVLLLYQKSASNRTSKIDEDYINEKKLSEPIPNRLSDFLNHPRFALKDQLKSNQIISSDAKIIGYFRGKPIYSRSSVLDENQTPLKSIKAKAFTIKRKRDAEIAKSSGTELKTDLYSLQQTEVYKPEIVVNGIIPKSKYNRINIFHENMVPSGTVHVPINGLAKLCRNMNVEFAEAVTKFEFRKGTSTPVVEGILVLKDDADRVLSKYFETLEETEKIEKLKARNLALKNWKRLYHSMGIKTRLMSEYMS</sequence>
<dbReference type="Pfam" id="PF03835">
    <property type="entry name" value="Rad4"/>
    <property type="match status" value="1"/>
</dbReference>
<feature type="domain" description="Rad4 beta-hairpin" evidence="7">
    <location>
        <begin position="403"/>
        <end position="454"/>
    </location>
</feature>
<dbReference type="SMART" id="SM01030">
    <property type="entry name" value="BHD_1"/>
    <property type="match status" value="1"/>
</dbReference>
<evidence type="ECO:0000259" key="8">
    <source>
        <dbReference type="SMART" id="SM01032"/>
    </source>
</evidence>
<evidence type="ECO:0000313" key="9">
    <source>
        <dbReference type="EMBL" id="OMJ11190.1"/>
    </source>
</evidence>
<dbReference type="Gene3D" id="3.90.260.10">
    <property type="entry name" value="Transglutaminase-like"/>
    <property type="match status" value="1"/>
</dbReference>
<feature type="compositionally biased region" description="Acidic residues" evidence="6">
    <location>
        <begin position="7"/>
        <end position="24"/>
    </location>
</feature>
<dbReference type="EMBL" id="LSSN01004632">
    <property type="protein sequence ID" value="OMJ11190.1"/>
    <property type="molecule type" value="Genomic_DNA"/>
</dbReference>
<dbReference type="InterPro" id="IPR004583">
    <property type="entry name" value="DNA_repair_Rad4"/>
</dbReference>
<dbReference type="InterPro" id="IPR036985">
    <property type="entry name" value="Transglutaminase-like_sf"/>
</dbReference>
<proteinExistence type="inferred from homology"/>
<dbReference type="AlphaFoldDB" id="A0A1R1X980"/>
<dbReference type="GO" id="GO:0005737">
    <property type="term" value="C:cytoplasm"/>
    <property type="evidence" value="ECO:0007669"/>
    <property type="project" value="TreeGrafter"/>
</dbReference>
<keyword evidence="10" id="KW-1185">Reference proteome</keyword>
<keyword evidence="5" id="KW-0539">Nucleus</keyword>
<protein>
    <submittedName>
        <fullName evidence="9">DNA repair protein complementing XP-C cells-like protein</fullName>
    </submittedName>
</protein>
<dbReference type="InterPro" id="IPR018328">
    <property type="entry name" value="Rad4_beta-hairpin_dom3"/>
</dbReference>
<comment type="similarity">
    <text evidence="2">Belongs to the XPC family.</text>
</comment>
<dbReference type="STRING" id="133412.A0A1R1X980"/>
<comment type="caution">
    <text evidence="9">The sequence shown here is derived from an EMBL/GenBank/DDBJ whole genome shotgun (WGS) entry which is preliminary data.</text>
</comment>
<dbReference type="GO" id="GO:0003697">
    <property type="term" value="F:single-stranded DNA binding"/>
    <property type="evidence" value="ECO:0007669"/>
    <property type="project" value="TreeGrafter"/>
</dbReference>
<dbReference type="PANTHER" id="PTHR12135:SF0">
    <property type="entry name" value="DNA REPAIR PROTEIN COMPLEMENTING XP-C CELLS"/>
    <property type="match status" value="1"/>
</dbReference>
<evidence type="ECO:0000256" key="6">
    <source>
        <dbReference type="SAM" id="MobiDB-lite"/>
    </source>
</evidence>
<dbReference type="InterPro" id="IPR038765">
    <property type="entry name" value="Papain-like_cys_pep_sf"/>
</dbReference>
<gene>
    <name evidence="9" type="ORF">AYI70_g9879</name>
</gene>
<feature type="domain" description="Rad4 beta-hairpin" evidence="8">
    <location>
        <begin position="510"/>
        <end position="584"/>
    </location>
</feature>
<dbReference type="SUPFAM" id="SSF54001">
    <property type="entry name" value="Cysteine proteinases"/>
    <property type="match status" value="1"/>
</dbReference>
<dbReference type="Pfam" id="PF10404">
    <property type="entry name" value="BHD_2"/>
    <property type="match status" value="1"/>
</dbReference>
<evidence type="ECO:0000256" key="3">
    <source>
        <dbReference type="ARBA" id="ARBA00022763"/>
    </source>
</evidence>
<evidence type="ECO:0000259" key="7">
    <source>
        <dbReference type="SMART" id="SM01030"/>
    </source>
</evidence>
<dbReference type="InterPro" id="IPR018327">
    <property type="entry name" value="BHD_2"/>
</dbReference>
<dbReference type="Gene3D" id="3.30.70.2460">
    <property type="entry name" value="Rad4, beta-hairpin domain BHD3"/>
    <property type="match status" value="1"/>
</dbReference>
<evidence type="ECO:0000256" key="2">
    <source>
        <dbReference type="ARBA" id="ARBA00009525"/>
    </source>
</evidence>
<dbReference type="GO" id="GO:0006298">
    <property type="term" value="P:mismatch repair"/>
    <property type="evidence" value="ECO:0007669"/>
    <property type="project" value="TreeGrafter"/>
</dbReference>
<dbReference type="GO" id="GO:0071942">
    <property type="term" value="C:XPC complex"/>
    <property type="evidence" value="ECO:0007669"/>
    <property type="project" value="TreeGrafter"/>
</dbReference>
<reference evidence="9 10" key="1">
    <citation type="submission" date="2017-01" db="EMBL/GenBank/DDBJ databases">
        <authorList>
            <person name="Mah S.A."/>
            <person name="Swanson W.J."/>
            <person name="Moy G.W."/>
            <person name="Vacquier V.D."/>
        </authorList>
    </citation>
    <scope>NUCLEOTIDE SEQUENCE [LARGE SCALE GENOMIC DNA]</scope>
    <source>
        <strain evidence="9 10">GSMNP</strain>
    </source>
</reference>
<feature type="region of interest" description="Disordered" evidence="6">
    <location>
        <begin position="1"/>
        <end position="24"/>
    </location>
</feature>
<dbReference type="PANTHER" id="PTHR12135">
    <property type="entry name" value="DNA REPAIR PROTEIN XP-C / RAD4"/>
    <property type="match status" value="1"/>
</dbReference>
<evidence type="ECO:0000313" key="10">
    <source>
        <dbReference type="Proteomes" id="UP000187283"/>
    </source>
</evidence>
<dbReference type="Pfam" id="PF10405">
    <property type="entry name" value="BHD_3"/>
    <property type="match status" value="1"/>
</dbReference>